<dbReference type="Proteomes" id="UP000239151">
    <property type="component" value="Unassembled WGS sequence"/>
</dbReference>
<dbReference type="OrthoDB" id="9950243at2"/>
<accession>A0A2S9TIB7</accession>
<dbReference type="RefSeq" id="WP_105910875.1">
    <property type="nucleotide sequence ID" value="NZ_NXGH01000002.1"/>
</dbReference>
<comment type="caution">
    <text evidence="3">The sequence shown here is derived from an EMBL/GenBank/DDBJ whole genome shotgun (WGS) entry which is preliminary data.</text>
</comment>
<feature type="region of interest" description="Disordered" evidence="1">
    <location>
        <begin position="56"/>
        <end position="79"/>
    </location>
</feature>
<feature type="compositionally biased region" description="Basic and acidic residues" evidence="1">
    <location>
        <begin position="56"/>
        <end position="65"/>
    </location>
</feature>
<evidence type="ECO:0000256" key="1">
    <source>
        <dbReference type="SAM" id="MobiDB-lite"/>
    </source>
</evidence>
<reference evidence="4 5" key="1">
    <citation type="submission" date="2017-09" db="EMBL/GenBank/DDBJ databases">
        <title>Reassesment of A. cryaerophilus.</title>
        <authorList>
            <person name="Perez-Cataluna A."/>
            <person name="Collado L."/>
            <person name="Salgado O."/>
            <person name="Lefinanco V."/>
            <person name="Figueras M.J."/>
        </authorList>
    </citation>
    <scope>NUCLEOTIDE SEQUENCE [LARGE SCALE GENOMIC DNA]</scope>
    <source>
        <strain evidence="3 5">LMG 9065</strain>
        <strain evidence="2 4">LMG 9871</strain>
    </source>
</reference>
<protein>
    <submittedName>
        <fullName evidence="3">Uncharacterized protein</fullName>
    </submittedName>
</protein>
<organism evidence="3 5">
    <name type="scientific">Aliarcobacter cryaerophilus</name>
    <dbReference type="NCBI Taxonomy" id="28198"/>
    <lineage>
        <taxon>Bacteria</taxon>
        <taxon>Pseudomonadati</taxon>
        <taxon>Campylobacterota</taxon>
        <taxon>Epsilonproteobacteria</taxon>
        <taxon>Campylobacterales</taxon>
        <taxon>Arcobacteraceae</taxon>
        <taxon>Aliarcobacter</taxon>
    </lineage>
</organism>
<dbReference type="EMBL" id="NXGH01000002">
    <property type="protein sequence ID" value="PRM90667.1"/>
    <property type="molecule type" value="Genomic_DNA"/>
</dbReference>
<name>A0A2S9TIB7_9BACT</name>
<evidence type="ECO:0000313" key="5">
    <source>
        <dbReference type="Proteomes" id="UP000239151"/>
    </source>
</evidence>
<dbReference type="EMBL" id="NXGI01000004">
    <property type="protein sequence ID" value="PRM98579.1"/>
    <property type="molecule type" value="Genomic_DNA"/>
</dbReference>
<evidence type="ECO:0000313" key="4">
    <source>
        <dbReference type="Proteomes" id="UP000238649"/>
    </source>
</evidence>
<gene>
    <name evidence="3" type="ORF">CJ670_03105</name>
    <name evidence="2" type="ORF">CJ671_00975</name>
</gene>
<evidence type="ECO:0000313" key="3">
    <source>
        <dbReference type="EMBL" id="PRM98579.1"/>
    </source>
</evidence>
<evidence type="ECO:0000313" key="2">
    <source>
        <dbReference type="EMBL" id="PRM90667.1"/>
    </source>
</evidence>
<sequence length="79" mass="8895">MALPFIAGLALGALGVVAYKNREIIKKKGEIFFNDAKEKGEILKKDIETKISQTKKKFEKEDTKKVVKKPKTTQTKEAN</sequence>
<dbReference type="AlphaFoldDB" id="A0A2S9TIB7"/>
<dbReference type="Proteomes" id="UP000238649">
    <property type="component" value="Unassembled WGS sequence"/>
</dbReference>
<proteinExistence type="predicted"/>